<dbReference type="RefSeq" id="WP_052280000.1">
    <property type="nucleotide sequence ID" value="NZ_JUFX02000090.1"/>
</dbReference>
<proteinExistence type="predicted"/>
<evidence type="ECO:0000313" key="1">
    <source>
        <dbReference type="EMBL" id="KPH87863.1"/>
    </source>
</evidence>
<sequence length="398" mass="43916">MKPYGGLYIYPWDILDHDDLASFAGRIREMGINTLCVGATYHAGKFLRPHGQRQKVFFPQDGATYLPIQTWGGSISPIIATRGLGMEALQVLHAQGLQVAAWTVLLHNTALGTQYPQFTCHNAFGDCYPYSLCPSHAAVREYGVNLCREMGANPYVSQIICETPGWQPFRHGFHHEMSFLAPNIWADTLMGLCFCGACMARAAADQVNVTAVRQRVAACLSCYMDRPDDAPATDGAGRLMQMLVCDDDLRDFLRWRCRQVTSFVAQIRAAVREQAEVYVIPSVMENPVLSWVEGSDLAALSQVCDGLELCLYGGDTRAALSRLADIRDITGNQGRLRTVLRPASGDFDNGAAFVAHARALARCGVDGFGFYNFGHLRRENLHWIEQAAHAVQAQVLPL</sequence>
<dbReference type="AlphaFoldDB" id="A0A0N0MFQ8"/>
<evidence type="ECO:0000313" key="2">
    <source>
        <dbReference type="Proteomes" id="UP000031553"/>
    </source>
</evidence>
<name>A0A0N0MFQ8_9PROT</name>
<protein>
    <submittedName>
        <fullName evidence="1">Uncharacterized protein</fullName>
    </submittedName>
</protein>
<reference evidence="1 2" key="1">
    <citation type="submission" date="2015-07" db="EMBL/GenBank/DDBJ databases">
        <title>Draft Genome Sequence of Komagataeibacter intermedius Strain AF2, Isolated from Kombucha Tea.</title>
        <authorList>
            <person name="Santos R.A."/>
            <person name="Berretta A.A."/>
            <person name="Barud H.S."/>
            <person name="Ribeiro S.J."/>
            <person name="Gonzalez-Garcia L.N."/>
            <person name="Zucchi T.D."/>
            <person name="Goldman G.H."/>
            <person name="Riano-Pachon D.M."/>
        </authorList>
    </citation>
    <scope>NUCLEOTIDE SEQUENCE [LARGE SCALE GENOMIC DNA]</scope>
    <source>
        <strain evidence="1 2">AF2</strain>
    </source>
</reference>
<gene>
    <name evidence="1" type="ORF">GLUCOINTEAF2_0201945</name>
</gene>
<dbReference type="Gene3D" id="3.20.20.80">
    <property type="entry name" value="Glycosidases"/>
    <property type="match status" value="1"/>
</dbReference>
<dbReference type="Proteomes" id="UP000031553">
    <property type="component" value="Unassembled WGS sequence"/>
</dbReference>
<dbReference type="EMBL" id="JUFX02000090">
    <property type="protein sequence ID" value="KPH87863.1"/>
    <property type="molecule type" value="Genomic_DNA"/>
</dbReference>
<comment type="caution">
    <text evidence="1">The sequence shown here is derived from an EMBL/GenBank/DDBJ whole genome shotgun (WGS) entry which is preliminary data.</text>
</comment>
<dbReference type="OrthoDB" id="8576080at2"/>
<accession>A0A0N0MFQ8</accession>
<organism evidence="1 2">
    <name type="scientific">Komagataeibacter intermedius AF2</name>
    <dbReference type="NCBI Taxonomy" id="1458464"/>
    <lineage>
        <taxon>Bacteria</taxon>
        <taxon>Pseudomonadati</taxon>
        <taxon>Pseudomonadota</taxon>
        <taxon>Alphaproteobacteria</taxon>
        <taxon>Acetobacterales</taxon>
        <taxon>Acetobacteraceae</taxon>
        <taxon>Komagataeibacter</taxon>
    </lineage>
</organism>